<evidence type="ECO:0000313" key="9">
    <source>
        <dbReference type="RefSeq" id="XP_013406552.1"/>
    </source>
</evidence>
<feature type="chain" id="PRO_5010248155" description="Heme-binding protein 1" evidence="7">
    <location>
        <begin position="20"/>
        <end position="210"/>
    </location>
</feature>
<dbReference type="GeneID" id="106171010"/>
<comment type="subunit">
    <text evidence="3">Monomer.</text>
</comment>
<dbReference type="InterPro" id="IPR011256">
    <property type="entry name" value="Reg_factor_effector_dom_sf"/>
</dbReference>
<evidence type="ECO:0000256" key="2">
    <source>
        <dbReference type="ARBA" id="ARBA00009817"/>
    </source>
</evidence>
<dbReference type="Pfam" id="PF04832">
    <property type="entry name" value="SOUL"/>
    <property type="match status" value="1"/>
</dbReference>
<dbReference type="KEGG" id="lak:106171010"/>
<keyword evidence="4" id="KW-0963">Cytoplasm</keyword>
<evidence type="ECO:0000313" key="8">
    <source>
        <dbReference type="Proteomes" id="UP000085678"/>
    </source>
</evidence>
<dbReference type="InterPro" id="IPR006917">
    <property type="entry name" value="SOUL_heme-bd"/>
</dbReference>
<protein>
    <recommendedName>
        <fullName evidence="6">Heme-binding protein 1</fullName>
    </recommendedName>
</protein>
<organism evidence="8 9">
    <name type="scientific">Lingula anatina</name>
    <name type="common">Brachiopod</name>
    <name type="synonym">Lingula unguis</name>
    <dbReference type="NCBI Taxonomy" id="7574"/>
    <lineage>
        <taxon>Eukaryota</taxon>
        <taxon>Metazoa</taxon>
        <taxon>Spiralia</taxon>
        <taxon>Lophotrochozoa</taxon>
        <taxon>Brachiopoda</taxon>
        <taxon>Linguliformea</taxon>
        <taxon>Lingulata</taxon>
        <taxon>Lingulida</taxon>
        <taxon>Linguloidea</taxon>
        <taxon>Lingulidae</taxon>
        <taxon>Lingula</taxon>
    </lineage>
</organism>
<name>A0A1S3J823_LINAN</name>
<evidence type="ECO:0000256" key="4">
    <source>
        <dbReference type="ARBA" id="ARBA00022490"/>
    </source>
</evidence>
<dbReference type="FunFam" id="3.20.80.10:FF:000003">
    <property type="entry name" value="Heme-binding protein 1"/>
    <property type="match status" value="1"/>
</dbReference>
<proteinExistence type="inferred from homology"/>
<evidence type="ECO:0000256" key="7">
    <source>
        <dbReference type="SAM" id="SignalP"/>
    </source>
</evidence>
<gene>
    <name evidence="9" type="primary">LOC106171010</name>
</gene>
<dbReference type="OrthoDB" id="6424451at2759"/>
<comment type="subcellular location">
    <subcellularLocation>
        <location evidence="1">Cytoplasm</location>
    </subcellularLocation>
</comment>
<dbReference type="Gene3D" id="3.20.80.10">
    <property type="entry name" value="Regulatory factor, effector binding domain"/>
    <property type="match status" value="1"/>
</dbReference>
<evidence type="ECO:0000256" key="3">
    <source>
        <dbReference type="ARBA" id="ARBA00011245"/>
    </source>
</evidence>
<feature type="signal peptide" evidence="7">
    <location>
        <begin position="1"/>
        <end position="19"/>
    </location>
</feature>
<dbReference type="AlphaFoldDB" id="A0A1S3J823"/>
<dbReference type="PANTHER" id="PTHR11220:SF1">
    <property type="entry name" value="HEME-BINDING PROTEIN 2"/>
    <property type="match status" value="1"/>
</dbReference>
<dbReference type="Proteomes" id="UP000085678">
    <property type="component" value="Unplaced"/>
</dbReference>
<dbReference type="PANTHER" id="PTHR11220">
    <property type="entry name" value="HEME-BINDING PROTEIN-RELATED"/>
    <property type="match status" value="1"/>
</dbReference>
<dbReference type="STRING" id="7574.A0A1S3J823"/>
<comment type="function">
    <text evidence="5">May bind free porphyrinogens that may be present in the cell and thus facilitate removal of these potentially toxic compound. Binds with a high affinity to one molecule of heme or porphyrins. It binds metalloporphyrins, free porphyrins and N-methylprotoporphyrin with similar affinities.</text>
</comment>
<accession>A0A1S3J823</accession>
<evidence type="ECO:0000256" key="1">
    <source>
        <dbReference type="ARBA" id="ARBA00004496"/>
    </source>
</evidence>
<sequence>MQIIPTLTVLFLSVAVTQAGIVNRILQYIPSLGLGGGNEQEVSFCNGYDCPKFEKLEKHDVYEVRKYVPTTWVVTTKSDSGSSTFMKLFYYIQGSNAESKKIAMTVPVIGNVTHGEGRTTMGFYLPPKVGVPPAPTDATVFIRRLPELTAYVIEFGGYANAEKNEAKANELRTALNEANVQYEKDYYFTAGYDSPMKFWNRHNEVWFIAK</sequence>
<keyword evidence="8" id="KW-1185">Reference proteome</keyword>
<reference evidence="9" key="1">
    <citation type="submission" date="2025-08" db="UniProtKB">
        <authorList>
            <consortium name="RefSeq"/>
        </authorList>
    </citation>
    <scope>IDENTIFICATION</scope>
    <source>
        <tissue evidence="9">Gonads</tissue>
    </source>
</reference>
<keyword evidence="7" id="KW-0732">Signal</keyword>
<dbReference type="GO" id="GO:0005737">
    <property type="term" value="C:cytoplasm"/>
    <property type="evidence" value="ECO:0007669"/>
    <property type="project" value="UniProtKB-SubCell"/>
</dbReference>
<dbReference type="SUPFAM" id="SSF55136">
    <property type="entry name" value="Probable bacterial effector-binding domain"/>
    <property type="match status" value="1"/>
</dbReference>
<dbReference type="RefSeq" id="XP_013406552.1">
    <property type="nucleotide sequence ID" value="XM_013551098.1"/>
</dbReference>
<evidence type="ECO:0000256" key="5">
    <source>
        <dbReference type="ARBA" id="ARBA00037673"/>
    </source>
</evidence>
<evidence type="ECO:0000256" key="6">
    <source>
        <dbReference type="ARBA" id="ARBA00040755"/>
    </source>
</evidence>
<dbReference type="InParanoid" id="A0A1S3J823"/>
<comment type="similarity">
    <text evidence="2">Belongs to the HEBP family.</text>
</comment>